<dbReference type="OrthoDB" id="144293at2"/>
<evidence type="ECO:0000256" key="4">
    <source>
        <dbReference type="ARBA" id="ARBA00022679"/>
    </source>
</evidence>
<dbReference type="AlphaFoldDB" id="A0A543I5R3"/>
<dbReference type="GO" id="GO:0000155">
    <property type="term" value="F:phosphorelay sensor kinase activity"/>
    <property type="evidence" value="ECO:0007669"/>
    <property type="project" value="InterPro"/>
</dbReference>
<keyword evidence="9" id="KW-0472">Membrane</keyword>
<dbReference type="InterPro" id="IPR011712">
    <property type="entry name" value="Sig_transdc_His_kin_sub3_dim/P"/>
</dbReference>
<evidence type="ECO:0000256" key="2">
    <source>
        <dbReference type="ARBA" id="ARBA00012438"/>
    </source>
</evidence>
<keyword evidence="9" id="KW-1133">Transmembrane helix</keyword>
<evidence type="ECO:0000256" key="8">
    <source>
        <dbReference type="ARBA" id="ARBA00023012"/>
    </source>
</evidence>
<comment type="catalytic activity">
    <reaction evidence="1">
        <text>ATP + protein L-histidine = ADP + protein N-phospho-L-histidine.</text>
        <dbReference type="EC" id="2.7.13.3"/>
    </reaction>
</comment>
<dbReference type="PIRSF" id="PIRSF037434">
    <property type="entry name" value="STHK_ChrS"/>
    <property type="match status" value="1"/>
</dbReference>
<dbReference type="InterPro" id="IPR050482">
    <property type="entry name" value="Sensor_HK_TwoCompSys"/>
</dbReference>
<keyword evidence="8" id="KW-0902">Two-component regulatory system</keyword>
<feature type="domain" description="Histidine kinase/HSP90-like ATPase" evidence="10">
    <location>
        <begin position="313"/>
        <end position="403"/>
    </location>
</feature>
<comment type="caution">
    <text evidence="12">The sequence shown here is derived from an EMBL/GenBank/DDBJ whole genome shotgun (WGS) entry which is preliminary data.</text>
</comment>
<feature type="transmembrane region" description="Helical" evidence="9">
    <location>
        <begin position="138"/>
        <end position="159"/>
    </location>
</feature>
<organism evidence="12 13">
    <name type="scientific">Klugiella xanthotipulae</name>
    <dbReference type="NCBI Taxonomy" id="244735"/>
    <lineage>
        <taxon>Bacteria</taxon>
        <taxon>Bacillati</taxon>
        <taxon>Actinomycetota</taxon>
        <taxon>Actinomycetes</taxon>
        <taxon>Micrococcales</taxon>
        <taxon>Microbacteriaceae</taxon>
        <taxon>Klugiella</taxon>
    </lineage>
</organism>
<protein>
    <recommendedName>
        <fullName evidence="2">histidine kinase</fullName>
        <ecNumber evidence="2">2.7.13.3</ecNumber>
    </recommendedName>
</protein>
<dbReference type="SUPFAM" id="SSF55874">
    <property type="entry name" value="ATPase domain of HSP90 chaperone/DNA topoisomerase II/histidine kinase"/>
    <property type="match status" value="1"/>
</dbReference>
<keyword evidence="9" id="KW-0812">Transmembrane</keyword>
<dbReference type="GO" id="GO:0046983">
    <property type="term" value="F:protein dimerization activity"/>
    <property type="evidence" value="ECO:0007669"/>
    <property type="project" value="InterPro"/>
</dbReference>
<dbReference type="PANTHER" id="PTHR24421">
    <property type="entry name" value="NITRATE/NITRITE SENSOR PROTEIN NARX-RELATED"/>
    <property type="match status" value="1"/>
</dbReference>
<keyword evidence="13" id="KW-1185">Reference proteome</keyword>
<evidence type="ECO:0000313" key="13">
    <source>
        <dbReference type="Proteomes" id="UP000318331"/>
    </source>
</evidence>
<keyword evidence="3" id="KW-0597">Phosphoprotein</keyword>
<dbReference type="CDD" id="cd16917">
    <property type="entry name" value="HATPase_UhpB-NarQ-NarX-like"/>
    <property type="match status" value="1"/>
</dbReference>
<evidence type="ECO:0000259" key="11">
    <source>
        <dbReference type="Pfam" id="PF07730"/>
    </source>
</evidence>
<evidence type="ECO:0000256" key="3">
    <source>
        <dbReference type="ARBA" id="ARBA00022553"/>
    </source>
</evidence>
<evidence type="ECO:0000256" key="1">
    <source>
        <dbReference type="ARBA" id="ARBA00000085"/>
    </source>
</evidence>
<keyword evidence="4" id="KW-0808">Transferase</keyword>
<feature type="domain" description="Signal transduction histidine kinase subgroup 3 dimerisation and phosphoacceptor" evidence="11">
    <location>
        <begin position="192"/>
        <end position="267"/>
    </location>
</feature>
<dbReference type="EC" id="2.7.13.3" evidence="2"/>
<gene>
    <name evidence="12" type="ORF">FB466_0724</name>
</gene>
<dbReference type="Pfam" id="PF07730">
    <property type="entry name" value="HisKA_3"/>
    <property type="match status" value="1"/>
</dbReference>
<evidence type="ECO:0000259" key="10">
    <source>
        <dbReference type="Pfam" id="PF02518"/>
    </source>
</evidence>
<keyword evidence="5" id="KW-0547">Nucleotide-binding</keyword>
<sequence>MESKRGWTLALLVSCLVLLGLALATTASGGTDRLSEGATLGLSIAGILAIPVYVVVSGWRAITSHNGTWPPQLILIAIGALLTFLNPNMFTVQVIMYPLLWSTSRTTRQAITLNVVAATALGSTAAIGMNEPFWSPSVWGIAGASLIFSLGMGLWITSIHRYGEENARLLADLTRQQDTIAALNRETGAVEERARLSRDLHDTIAQTLTGVVMLSRRARTLAAGVNRPETSSDPRTDTVALLDTLNLIESSAVAALADTRVMVATMSSSPAGGSLSDALHRLCDRFGHETGVDVRLTLTAHTVTELPRPHEVVLLRCVQEALANVRKHAAASRVTVHLGETPDGPVLTVTDNGRGASSATTPGRAAGGQFGIDGMRDRLALVGGTVTLDFPAGGGARLTVTLPGAAPRTEGASA</sequence>
<feature type="transmembrane region" description="Helical" evidence="9">
    <location>
        <begin position="40"/>
        <end position="61"/>
    </location>
</feature>
<evidence type="ECO:0000313" key="12">
    <source>
        <dbReference type="EMBL" id="TQM65904.1"/>
    </source>
</evidence>
<dbReference type="Pfam" id="PF02518">
    <property type="entry name" value="HATPase_c"/>
    <property type="match status" value="1"/>
</dbReference>
<dbReference type="EMBL" id="VFPN01000001">
    <property type="protein sequence ID" value="TQM65904.1"/>
    <property type="molecule type" value="Genomic_DNA"/>
</dbReference>
<dbReference type="RefSeq" id="WP_141915878.1">
    <property type="nucleotide sequence ID" value="NZ_BAAAYS010000030.1"/>
</dbReference>
<accession>A0A543I5R3</accession>
<evidence type="ECO:0000256" key="7">
    <source>
        <dbReference type="ARBA" id="ARBA00022840"/>
    </source>
</evidence>
<dbReference type="Gene3D" id="1.20.5.1930">
    <property type="match status" value="1"/>
</dbReference>
<dbReference type="GO" id="GO:0016020">
    <property type="term" value="C:membrane"/>
    <property type="evidence" value="ECO:0007669"/>
    <property type="project" value="InterPro"/>
</dbReference>
<dbReference type="PANTHER" id="PTHR24421:SF10">
    <property type="entry name" value="NITRATE_NITRITE SENSOR PROTEIN NARQ"/>
    <property type="match status" value="1"/>
</dbReference>
<reference evidence="12 13" key="1">
    <citation type="submission" date="2019-06" db="EMBL/GenBank/DDBJ databases">
        <title>Sequencing the genomes of 1000 actinobacteria strains.</title>
        <authorList>
            <person name="Klenk H.-P."/>
        </authorList>
    </citation>
    <scope>NUCLEOTIDE SEQUENCE [LARGE SCALE GENOMIC DNA]</scope>
    <source>
        <strain evidence="12 13">DSM 18031</strain>
    </source>
</reference>
<dbReference type="Proteomes" id="UP000318331">
    <property type="component" value="Unassembled WGS sequence"/>
</dbReference>
<evidence type="ECO:0000256" key="6">
    <source>
        <dbReference type="ARBA" id="ARBA00022777"/>
    </source>
</evidence>
<name>A0A543I5R3_9MICO</name>
<dbReference type="InterPro" id="IPR017205">
    <property type="entry name" value="Sig_transdc_His_kinase_ChrS"/>
</dbReference>
<keyword evidence="6 12" id="KW-0418">Kinase</keyword>
<dbReference type="InterPro" id="IPR003594">
    <property type="entry name" value="HATPase_dom"/>
</dbReference>
<keyword evidence="7" id="KW-0067">ATP-binding</keyword>
<dbReference type="InterPro" id="IPR036890">
    <property type="entry name" value="HATPase_C_sf"/>
</dbReference>
<feature type="transmembrane region" description="Helical" evidence="9">
    <location>
        <begin position="73"/>
        <end position="96"/>
    </location>
</feature>
<proteinExistence type="predicted"/>
<dbReference type="Gene3D" id="3.30.565.10">
    <property type="entry name" value="Histidine kinase-like ATPase, C-terminal domain"/>
    <property type="match status" value="1"/>
</dbReference>
<evidence type="ECO:0000256" key="5">
    <source>
        <dbReference type="ARBA" id="ARBA00022741"/>
    </source>
</evidence>
<evidence type="ECO:0000256" key="9">
    <source>
        <dbReference type="SAM" id="Phobius"/>
    </source>
</evidence>
<dbReference type="GO" id="GO:0005524">
    <property type="term" value="F:ATP binding"/>
    <property type="evidence" value="ECO:0007669"/>
    <property type="project" value="UniProtKB-KW"/>
</dbReference>